<accession>A0A2J0Q8U4</accession>
<dbReference type="InterPro" id="IPR001046">
    <property type="entry name" value="NRAMP_fam"/>
</dbReference>
<comment type="caution">
    <text evidence="7">The sequence shown here is derived from an EMBL/GenBank/DDBJ whole genome shotgun (WGS) entry which is preliminary data.</text>
</comment>
<name>A0A2J0Q8U4_9BACT</name>
<dbReference type="AlphaFoldDB" id="A0A2J0Q8U4"/>
<dbReference type="GO" id="GO:0005886">
    <property type="term" value="C:plasma membrane"/>
    <property type="evidence" value="ECO:0007669"/>
    <property type="project" value="TreeGrafter"/>
</dbReference>
<evidence type="ECO:0000313" key="8">
    <source>
        <dbReference type="Proteomes" id="UP000228496"/>
    </source>
</evidence>
<protein>
    <submittedName>
        <fullName evidence="7">Iron transporter</fullName>
    </submittedName>
</protein>
<feature type="transmembrane region" description="Helical" evidence="6">
    <location>
        <begin position="333"/>
        <end position="357"/>
    </location>
</feature>
<proteinExistence type="predicted"/>
<feature type="transmembrane region" description="Helical" evidence="6">
    <location>
        <begin position="118"/>
        <end position="135"/>
    </location>
</feature>
<organism evidence="7 8">
    <name type="scientific">Candidatus Yanofskybacteria bacterium CG10_big_fil_rev_8_21_14_0_10_36_16</name>
    <dbReference type="NCBI Taxonomy" id="1975096"/>
    <lineage>
        <taxon>Bacteria</taxon>
        <taxon>Candidatus Yanofskyibacteriota</taxon>
    </lineage>
</organism>
<dbReference type="PANTHER" id="PTHR11706">
    <property type="entry name" value="SOLUTE CARRIER PROTEIN FAMILY 11 MEMBER"/>
    <property type="match status" value="1"/>
</dbReference>
<comment type="subcellular location">
    <subcellularLocation>
        <location evidence="1">Membrane</location>
        <topology evidence="1">Multi-pass membrane protein</topology>
    </subcellularLocation>
</comment>
<sequence>MRCHPSSGCISAKFILLSFLFLYVLTKKYQNGKIISMHDKFKKFWKSLGPGLITGASDDDPSGIATYSIAGAKFGLSVLWMAIFTLPFMITIQRMAGRIGLISGKGIAGNMKKHYPRFVLVSVALMAVAQNIINIGADISGMAATFVLTVPISPLLYSVILVAGIVLALVFIPYYKLASYLKWVAIVMFSYVMAAFFVQHDWSEVFKRTVIPEIHFSKDYFLMIIAILGTTISPYLFFWQASEQVEEERVHVDKKLSPKHQHHKRHPSNIVVGREINVMYKDIKSGMFFSNLIMFFVIVMAASTLFNTGHFEVETMEQVASVLKPLAGQYANILFLIGITAAGVLAIPVLAGSAAYVMAETFGWKDGLNHRFDKAKAFYTVIAGSTVLGLLIPVFGFDPVKALFYTAILHGITAPFLIFAIIHMANNPKIMGKYINRHRSNVVGYILFLIMSASTILLFFL</sequence>
<evidence type="ECO:0000256" key="3">
    <source>
        <dbReference type="ARBA" id="ARBA00022692"/>
    </source>
</evidence>
<reference evidence="7 8" key="1">
    <citation type="submission" date="2017-09" db="EMBL/GenBank/DDBJ databases">
        <title>Depth-based differentiation of microbial function through sediment-hosted aquifers and enrichment of novel symbionts in the deep terrestrial subsurface.</title>
        <authorList>
            <person name="Probst A.J."/>
            <person name="Ladd B."/>
            <person name="Jarett J.K."/>
            <person name="Geller-Mcgrath D.E."/>
            <person name="Sieber C.M."/>
            <person name="Emerson J.B."/>
            <person name="Anantharaman K."/>
            <person name="Thomas B.C."/>
            <person name="Malmstrom R."/>
            <person name="Stieglmeier M."/>
            <person name="Klingl A."/>
            <person name="Woyke T."/>
            <person name="Ryan C.M."/>
            <person name="Banfield J.F."/>
        </authorList>
    </citation>
    <scope>NUCLEOTIDE SEQUENCE [LARGE SCALE GENOMIC DNA]</scope>
    <source>
        <strain evidence="7">CG10_big_fil_rev_8_21_14_0_10_36_16</strain>
    </source>
</reference>
<dbReference type="EMBL" id="PCXQ01000001">
    <property type="protein sequence ID" value="PJE51549.1"/>
    <property type="molecule type" value="Genomic_DNA"/>
</dbReference>
<evidence type="ECO:0000256" key="5">
    <source>
        <dbReference type="ARBA" id="ARBA00023136"/>
    </source>
</evidence>
<feature type="transmembrane region" description="Helical" evidence="6">
    <location>
        <begin position="220"/>
        <end position="239"/>
    </location>
</feature>
<feature type="transmembrane region" description="Helical" evidence="6">
    <location>
        <begin position="442"/>
        <end position="460"/>
    </location>
</feature>
<dbReference type="NCBIfam" id="NF037982">
    <property type="entry name" value="Nramp_1"/>
    <property type="match status" value="1"/>
</dbReference>
<keyword evidence="3 6" id="KW-0812">Transmembrane</keyword>
<feature type="transmembrane region" description="Helical" evidence="6">
    <location>
        <begin position="180"/>
        <end position="200"/>
    </location>
</feature>
<keyword evidence="4 6" id="KW-1133">Transmembrane helix</keyword>
<evidence type="ECO:0000256" key="2">
    <source>
        <dbReference type="ARBA" id="ARBA00022448"/>
    </source>
</evidence>
<dbReference type="PANTHER" id="PTHR11706:SF33">
    <property type="entry name" value="NATURAL RESISTANCE-ASSOCIATED MACROPHAGE PROTEIN 2"/>
    <property type="match status" value="1"/>
</dbReference>
<feature type="transmembrane region" description="Helical" evidence="6">
    <location>
        <begin position="155"/>
        <end position="175"/>
    </location>
</feature>
<evidence type="ECO:0000256" key="1">
    <source>
        <dbReference type="ARBA" id="ARBA00004141"/>
    </source>
</evidence>
<keyword evidence="5 6" id="KW-0472">Membrane</keyword>
<feature type="transmembrane region" description="Helical" evidence="6">
    <location>
        <begin position="288"/>
        <end position="306"/>
    </location>
</feature>
<feature type="transmembrane region" description="Helical" evidence="6">
    <location>
        <begin position="402"/>
        <end position="422"/>
    </location>
</feature>
<evidence type="ECO:0000313" key="7">
    <source>
        <dbReference type="EMBL" id="PJE51549.1"/>
    </source>
</evidence>
<keyword evidence="2" id="KW-0813">Transport</keyword>
<dbReference type="GO" id="GO:0005384">
    <property type="term" value="F:manganese ion transmembrane transporter activity"/>
    <property type="evidence" value="ECO:0007669"/>
    <property type="project" value="TreeGrafter"/>
</dbReference>
<gene>
    <name evidence="7" type="ORF">COV29_00105</name>
</gene>
<dbReference type="Pfam" id="PF01566">
    <property type="entry name" value="Nramp"/>
    <property type="match status" value="1"/>
</dbReference>
<feature type="transmembrane region" description="Helical" evidence="6">
    <location>
        <begin position="377"/>
        <end position="396"/>
    </location>
</feature>
<evidence type="ECO:0000256" key="4">
    <source>
        <dbReference type="ARBA" id="ARBA00022989"/>
    </source>
</evidence>
<dbReference type="Proteomes" id="UP000228496">
    <property type="component" value="Unassembled WGS sequence"/>
</dbReference>
<evidence type="ECO:0000256" key="6">
    <source>
        <dbReference type="SAM" id="Phobius"/>
    </source>
</evidence>
<dbReference type="GO" id="GO:0015086">
    <property type="term" value="F:cadmium ion transmembrane transporter activity"/>
    <property type="evidence" value="ECO:0007669"/>
    <property type="project" value="TreeGrafter"/>
</dbReference>
<dbReference type="GO" id="GO:0034755">
    <property type="term" value="P:iron ion transmembrane transport"/>
    <property type="evidence" value="ECO:0007669"/>
    <property type="project" value="TreeGrafter"/>
</dbReference>